<dbReference type="InterPro" id="IPR000888">
    <property type="entry name" value="RmlC-like"/>
</dbReference>
<proteinExistence type="predicted"/>
<dbReference type="Gene3D" id="2.60.120.10">
    <property type="entry name" value="Jelly Rolls"/>
    <property type="match status" value="1"/>
</dbReference>
<comment type="catalytic activity">
    <reaction evidence="1">
        <text>dTDP-4-dehydro-6-deoxy-alpha-D-glucose = dTDP-4-dehydro-beta-L-rhamnose</text>
        <dbReference type="Rhea" id="RHEA:16969"/>
        <dbReference type="ChEBI" id="CHEBI:57649"/>
        <dbReference type="ChEBI" id="CHEBI:62830"/>
        <dbReference type="EC" id="5.1.3.13"/>
    </reaction>
</comment>
<dbReference type="AlphaFoldDB" id="A0A6J4PBD4"/>
<protein>
    <recommendedName>
        <fullName evidence="4">dTDP-4-dehydrorhamnose 3,5-epimerase</fullName>
        <ecNumber evidence="3">5.1.3.13</ecNumber>
    </recommendedName>
    <alternativeName>
        <fullName evidence="6">Thymidine diphospho-4-keto-rhamnose 3,5-epimerase</fullName>
    </alternativeName>
    <alternativeName>
        <fullName evidence="5">dTDP-4-keto-6-deoxyglucose 3,5-epimerase</fullName>
    </alternativeName>
    <alternativeName>
        <fullName evidence="7">dTDP-6-deoxy-D-xylo-4-hexulose 3,5-epimerase</fullName>
    </alternativeName>
</protein>
<feature type="site" description="Participates in a stacking interaction with the thymidine ring of dTDP-4-oxo-6-deoxyglucose" evidence="8">
    <location>
        <position position="141"/>
    </location>
</feature>
<dbReference type="GO" id="GO:0000271">
    <property type="term" value="P:polysaccharide biosynthetic process"/>
    <property type="evidence" value="ECO:0007669"/>
    <property type="project" value="TreeGrafter"/>
</dbReference>
<name>A0A6J4PBD4_9BACT</name>
<evidence type="ECO:0000256" key="3">
    <source>
        <dbReference type="ARBA" id="ARBA00012098"/>
    </source>
</evidence>
<dbReference type="InterPro" id="IPR011051">
    <property type="entry name" value="RmlC_Cupin_sf"/>
</dbReference>
<evidence type="ECO:0000256" key="4">
    <source>
        <dbReference type="ARBA" id="ARBA00019595"/>
    </source>
</evidence>
<dbReference type="GO" id="GO:0008830">
    <property type="term" value="F:dTDP-4-dehydrorhamnose 3,5-epimerase activity"/>
    <property type="evidence" value="ECO:0007669"/>
    <property type="project" value="UniProtKB-EC"/>
</dbReference>
<keyword evidence="9" id="KW-0413">Isomerase</keyword>
<accession>A0A6J4PBD4</accession>
<comment type="function">
    <text evidence="2">Catalyzes the epimerization of the C3' and C5'positions of dTDP-6-deoxy-D-xylo-4-hexulose, forming dTDP-6-deoxy-L-lyxo-4-hexulose.</text>
</comment>
<dbReference type="GO" id="GO:0005829">
    <property type="term" value="C:cytosol"/>
    <property type="evidence" value="ECO:0007669"/>
    <property type="project" value="TreeGrafter"/>
</dbReference>
<gene>
    <name evidence="9" type="ORF">AVDCRST_MAG74-2207</name>
</gene>
<evidence type="ECO:0000256" key="5">
    <source>
        <dbReference type="ARBA" id="ARBA00029758"/>
    </source>
</evidence>
<evidence type="ECO:0000256" key="6">
    <source>
        <dbReference type="ARBA" id="ARBA00031424"/>
    </source>
</evidence>
<dbReference type="Pfam" id="PF00908">
    <property type="entry name" value="dTDP_sugar_isom"/>
    <property type="match status" value="1"/>
</dbReference>
<dbReference type="GO" id="GO:0019305">
    <property type="term" value="P:dTDP-rhamnose biosynthetic process"/>
    <property type="evidence" value="ECO:0007669"/>
    <property type="project" value="TreeGrafter"/>
</dbReference>
<dbReference type="EC" id="5.1.3.13" evidence="3"/>
<sequence length="167" mass="19294">MQTQPIKKEIFKKGKIQDVVIYPLKKFVDERGWLCELFRHDEINEEFYPAMAYISVTEPNMQRGPHEHVEQADLFCFLGASNFKLRMWDNRTDSPTHQNVMTLFVGADNPQAIIIPKGVVHAYKNIGSEKGVVINCPNRLYMGAGKREAVDEIRHEDDPDSIFRIDD</sequence>
<evidence type="ECO:0000256" key="7">
    <source>
        <dbReference type="ARBA" id="ARBA00033311"/>
    </source>
</evidence>
<organism evidence="9">
    <name type="scientific">uncultured Pyrinomonadaceae bacterium</name>
    <dbReference type="NCBI Taxonomy" id="2283094"/>
    <lineage>
        <taxon>Bacteria</taxon>
        <taxon>Pseudomonadati</taxon>
        <taxon>Acidobacteriota</taxon>
        <taxon>Blastocatellia</taxon>
        <taxon>Blastocatellales</taxon>
        <taxon>Pyrinomonadaceae</taxon>
        <taxon>environmental samples</taxon>
    </lineage>
</organism>
<reference evidence="9" key="1">
    <citation type="submission" date="2020-02" db="EMBL/GenBank/DDBJ databases">
        <authorList>
            <person name="Meier V. D."/>
        </authorList>
    </citation>
    <scope>NUCLEOTIDE SEQUENCE</scope>
    <source>
        <strain evidence="9">AVDCRST_MAG74</strain>
    </source>
</reference>
<dbReference type="EMBL" id="CADCUR010000200">
    <property type="protein sequence ID" value="CAA9409834.1"/>
    <property type="molecule type" value="Genomic_DNA"/>
</dbReference>
<evidence type="ECO:0000256" key="8">
    <source>
        <dbReference type="PIRSR" id="PIRSR600888-3"/>
    </source>
</evidence>
<evidence type="ECO:0000256" key="1">
    <source>
        <dbReference type="ARBA" id="ARBA00001298"/>
    </source>
</evidence>
<evidence type="ECO:0000256" key="2">
    <source>
        <dbReference type="ARBA" id="ARBA00001997"/>
    </source>
</evidence>
<evidence type="ECO:0000313" key="9">
    <source>
        <dbReference type="EMBL" id="CAA9409834.1"/>
    </source>
</evidence>
<dbReference type="InterPro" id="IPR014710">
    <property type="entry name" value="RmlC-like_jellyroll"/>
</dbReference>
<dbReference type="PANTHER" id="PTHR21047:SF2">
    <property type="entry name" value="THYMIDINE DIPHOSPHO-4-KETO-RHAMNOSE 3,5-EPIMERASE"/>
    <property type="match status" value="1"/>
</dbReference>
<dbReference type="PANTHER" id="PTHR21047">
    <property type="entry name" value="DTDP-6-DEOXY-D-GLUCOSE-3,5 EPIMERASE"/>
    <property type="match status" value="1"/>
</dbReference>
<dbReference type="SUPFAM" id="SSF51182">
    <property type="entry name" value="RmlC-like cupins"/>
    <property type="match status" value="1"/>
</dbReference>